<reference evidence="3" key="1">
    <citation type="journal article" date="2015" name="Sci. Rep.">
        <title>Tissue- and time-dependent transcription in Ixodes ricinus salivary glands and midguts when blood feeding on the vertebrate host.</title>
        <authorList>
            <person name="Kotsyfakis M."/>
            <person name="Schwarz A."/>
            <person name="Erhart J."/>
            <person name="Ribeiro J.M."/>
        </authorList>
    </citation>
    <scope>NUCLEOTIDE SEQUENCE</scope>
    <source>
        <tissue evidence="3">Salivary gland and midgut</tissue>
    </source>
</reference>
<name>V5GXE4_IXORI</name>
<feature type="region of interest" description="Disordered" evidence="1">
    <location>
        <begin position="47"/>
        <end position="69"/>
    </location>
</feature>
<feature type="compositionally biased region" description="Gly residues" evidence="1">
    <location>
        <begin position="58"/>
        <end position="69"/>
    </location>
</feature>
<accession>V5GXE4</accession>
<proteinExistence type="evidence at transcript level"/>
<evidence type="ECO:0000256" key="2">
    <source>
        <dbReference type="SAM" id="SignalP"/>
    </source>
</evidence>
<evidence type="ECO:0000313" key="3">
    <source>
        <dbReference type="EMBL" id="JAB75155.1"/>
    </source>
</evidence>
<feature type="signal peptide" evidence="2">
    <location>
        <begin position="1"/>
        <end position="20"/>
    </location>
</feature>
<organism evidence="3">
    <name type="scientific">Ixodes ricinus</name>
    <name type="common">Common tick</name>
    <name type="synonym">Acarus ricinus</name>
    <dbReference type="NCBI Taxonomy" id="34613"/>
    <lineage>
        <taxon>Eukaryota</taxon>
        <taxon>Metazoa</taxon>
        <taxon>Ecdysozoa</taxon>
        <taxon>Arthropoda</taxon>
        <taxon>Chelicerata</taxon>
        <taxon>Arachnida</taxon>
        <taxon>Acari</taxon>
        <taxon>Parasitiformes</taxon>
        <taxon>Ixodida</taxon>
        <taxon>Ixodoidea</taxon>
        <taxon>Ixodidae</taxon>
        <taxon>Ixodinae</taxon>
        <taxon>Ixodes</taxon>
    </lineage>
</organism>
<keyword evidence="2" id="KW-0732">Signal</keyword>
<protein>
    <submittedName>
        <fullName evidence="3">Putative secreted protein</fullName>
    </submittedName>
</protein>
<dbReference type="AlphaFoldDB" id="V5GXE4"/>
<sequence>MHSSFIFCLLAMYYIASANANPCWDIPGVPCLRLCEDLHEGQKLTTKAPDTRCTKPGGRPGKCNGGQCE</sequence>
<feature type="chain" id="PRO_5004733952" evidence="2">
    <location>
        <begin position="21"/>
        <end position="69"/>
    </location>
</feature>
<dbReference type="EMBL" id="GANP01009313">
    <property type="protein sequence ID" value="JAB75155.1"/>
    <property type="molecule type" value="mRNA"/>
</dbReference>
<evidence type="ECO:0000256" key="1">
    <source>
        <dbReference type="SAM" id="MobiDB-lite"/>
    </source>
</evidence>